<keyword evidence="3" id="KW-0378">Hydrolase</keyword>
<dbReference type="GO" id="GO:0046872">
    <property type="term" value="F:metal ion binding"/>
    <property type="evidence" value="ECO:0007669"/>
    <property type="project" value="UniProtKB-KW"/>
</dbReference>
<dbReference type="Pfam" id="PF01546">
    <property type="entry name" value="Peptidase_M20"/>
    <property type="match status" value="1"/>
</dbReference>
<evidence type="ECO:0000313" key="5">
    <source>
        <dbReference type="Proteomes" id="UP000050794"/>
    </source>
</evidence>
<evidence type="ECO:0000256" key="3">
    <source>
        <dbReference type="ARBA" id="ARBA00022801"/>
    </source>
</evidence>
<dbReference type="SUPFAM" id="SSF53187">
    <property type="entry name" value="Zn-dependent exopeptidases"/>
    <property type="match status" value="1"/>
</dbReference>
<dbReference type="InterPro" id="IPR002933">
    <property type="entry name" value="Peptidase_M20"/>
</dbReference>
<protein>
    <submittedName>
        <fullName evidence="6">SCP domain-containing protein</fullName>
    </submittedName>
</protein>
<dbReference type="AlphaFoldDB" id="A0A183V1U8"/>
<reference evidence="4 5" key="2">
    <citation type="submission" date="2018-11" db="EMBL/GenBank/DDBJ databases">
        <authorList>
            <consortium name="Pathogen Informatics"/>
        </authorList>
    </citation>
    <scope>NUCLEOTIDE SEQUENCE [LARGE SCALE GENOMIC DNA]</scope>
</reference>
<dbReference type="Proteomes" id="UP000050794">
    <property type="component" value="Unassembled WGS sequence"/>
</dbReference>
<evidence type="ECO:0000313" key="4">
    <source>
        <dbReference type="EMBL" id="VDM46039.1"/>
    </source>
</evidence>
<organism evidence="5 6">
    <name type="scientific">Toxocara canis</name>
    <name type="common">Canine roundworm</name>
    <dbReference type="NCBI Taxonomy" id="6265"/>
    <lineage>
        <taxon>Eukaryota</taxon>
        <taxon>Metazoa</taxon>
        <taxon>Ecdysozoa</taxon>
        <taxon>Nematoda</taxon>
        <taxon>Chromadorea</taxon>
        <taxon>Rhabditida</taxon>
        <taxon>Spirurina</taxon>
        <taxon>Ascaridomorpha</taxon>
        <taxon>Ascaridoidea</taxon>
        <taxon>Toxocaridae</taxon>
        <taxon>Toxocara</taxon>
    </lineage>
</organism>
<keyword evidence="2" id="KW-0479">Metal-binding</keyword>
<keyword evidence="1" id="KW-0645">Protease</keyword>
<gene>
    <name evidence="4" type="ORF">TCNE_LOCUS14718</name>
</gene>
<accession>A0A183V1U8</accession>
<dbReference type="WBParaSite" id="TCNE_0001471801-mRNA-1">
    <property type="protein sequence ID" value="TCNE_0001471801-mRNA-1"/>
    <property type="gene ID" value="TCNE_0001471801"/>
</dbReference>
<proteinExistence type="predicted"/>
<name>A0A183V1U8_TOXCA</name>
<dbReference type="GO" id="GO:0006508">
    <property type="term" value="P:proteolysis"/>
    <property type="evidence" value="ECO:0007669"/>
    <property type="project" value="UniProtKB-KW"/>
</dbReference>
<evidence type="ECO:0000256" key="2">
    <source>
        <dbReference type="ARBA" id="ARBA00022723"/>
    </source>
</evidence>
<dbReference type="InterPro" id="IPR051458">
    <property type="entry name" value="Cyt/Met_Dipeptidase"/>
</dbReference>
<dbReference type="PANTHER" id="PTHR43270">
    <property type="entry name" value="BETA-ALA-HIS DIPEPTIDASE"/>
    <property type="match status" value="1"/>
</dbReference>
<evidence type="ECO:0000256" key="1">
    <source>
        <dbReference type="ARBA" id="ARBA00022670"/>
    </source>
</evidence>
<keyword evidence="5" id="KW-1185">Reference proteome</keyword>
<dbReference type="Gene3D" id="3.40.630.10">
    <property type="entry name" value="Zn peptidases"/>
    <property type="match status" value="2"/>
</dbReference>
<dbReference type="PANTHER" id="PTHR43270:SF4">
    <property type="entry name" value="CARNOSINE DIPEPTIDASE 2, ISOFORM A"/>
    <property type="match status" value="1"/>
</dbReference>
<dbReference type="EMBL" id="UYWY01022407">
    <property type="protein sequence ID" value="VDM46039.1"/>
    <property type="molecule type" value="Genomic_DNA"/>
</dbReference>
<dbReference type="GO" id="GO:0008233">
    <property type="term" value="F:peptidase activity"/>
    <property type="evidence" value="ECO:0007669"/>
    <property type="project" value="UniProtKB-KW"/>
</dbReference>
<reference evidence="6" key="1">
    <citation type="submission" date="2016-06" db="UniProtKB">
        <authorList>
            <consortium name="WormBaseParasite"/>
        </authorList>
    </citation>
    <scope>IDENTIFICATION</scope>
</reference>
<sequence>MSLDNRYNTIANRRIPMFISVMIPQRLAKGLTFASRCLRKYFIVFESNSCVAPFEASHAHCEWVYYCRAIDANTSKFIDRLREAVAIQSISADPGHRQDVIKMIDWASKSGKLYGRGATDDKGPIMGWINAIETFQSCKIAIPVNIKVFFARHQILSHYWKGSLLVFHEFYHISATI</sequence>
<evidence type="ECO:0000313" key="6">
    <source>
        <dbReference type="WBParaSite" id="TCNE_0001471801-mRNA-1"/>
    </source>
</evidence>